<dbReference type="eggNOG" id="KOG0676">
    <property type="taxonomic scope" value="Eukaryota"/>
</dbReference>
<dbReference type="InterPro" id="IPR002110">
    <property type="entry name" value="Ankyrin_rpt"/>
</dbReference>
<evidence type="ECO:0000313" key="4">
    <source>
        <dbReference type="EMBL" id="EFX74957.1"/>
    </source>
</evidence>
<dbReference type="InterPro" id="IPR036770">
    <property type="entry name" value="Ankyrin_rpt-contain_sf"/>
</dbReference>
<dbReference type="PhylomeDB" id="E9H029"/>
<feature type="repeat" description="ANK" evidence="3">
    <location>
        <begin position="74"/>
        <end position="106"/>
    </location>
</feature>
<evidence type="ECO:0000256" key="2">
    <source>
        <dbReference type="ARBA" id="ARBA00023043"/>
    </source>
</evidence>
<dbReference type="KEGG" id="dpx:DAPPUDRAFT_15719"/>
<reference evidence="4 5" key="1">
    <citation type="journal article" date="2011" name="Science">
        <title>The ecoresponsive genome of Daphnia pulex.</title>
        <authorList>
            <person name="Colbourne J.K."/>
            <person name="Pfrender M.E."/>
            <person name="Gilbert D."/>
            <person name="Thomas W.K."/>
            <person name="Tucker A."/>
            <person name="Oakley T.H."/>
            <person name="Tokishita S."/>
            <person name="Aerts A."/>
            <person name="Arnold G.J."/>
            <person name="Basu M.K."/>
            <person name="Bauer D.J."/>
            <person name="Caceres C.E."/>
            <person name="Carmel L."/>
            <person name="Casola C."/>
            <person name="Choi J.H."/>
            <person name="Detter J.C."/>
            <person name="Dong Q."/>
            <person name="Dusheyko S."/>
            <person name="Eads B.D."/>
            <person name="Frohlich T."/>
            <person name="Geiler-Samerotte K.A."/>
            <person name="Gerlach D."/>
            <person name="Hatcher P."/>
            <person name="Jogdeo S."/>
            <person name="Krijgsveld J."/>
            <person name="Kriventseva E.V."/>
            <person name="Kultz D."/>
            <person name="Laforsch C."/>
            <person name="Lindquist E."/>
            <person name="Lopez J."/>
            <person name="Manak J.R."/>
            <person name="Muller J."/>
            <person name="Pangilinan J."/>
            <person name="Patwardhan R.P."/>
            <person name="Pitluck S."/>
            <person name="Pritham E.J."/>
            <person name="Rechtsteiner A."/>
            <person name="Rho M."/>
            <person name="Rogozin I.B."/>
            <person name="Sakarya O."/>
            <person name="Salamov A."/>
            <person name="Schaack S."/>
            <person name="Shapiro H."/>
            <person name="Shiga Y."/>
            <person name="Skalitzky C."/>
            <person name="Smith Z."/>
            <person name="Souvorov A."/>
            <person name="Sung W."/>
            <person name="Tang Z."/>
            <person name="Tsuchiya D."/>
            <person name="Tu H."/>
            <person name="Vos H."/>
            <person name="Wang M."/>
            <person name="Wolf Y.I."/>
            <person name="Yamagata H."/>
            <person name="Yamada T."/>
            <person name="Ye Y."/>
            <person name="Shaw J.R."/>
            <person name="Andrews J."/>
            <person name="Crease T.J."/>
            <person name="Tang H."/>
            <person name="Lucas S.M."/>
            <person name="Robertson H.M."/>
            <person name="Bork P."/>
            <person name="Koonin E.V."/>
            <person name="Zdobnov E.M."/>
            <person name="Grigoriev I.V."/>
            <person name="Lynch M."/>
            <person name="Boore J.L."/>
        </authorList>
    </citation>
    <scope>NUCLEOTIDE SEQUENCE [LARGE SCALE GENOMIC DNA]</scope>
</reference>
<evidence type="ECO:0000313" key="5">
    <source>
        <dbReference type="Proteomes" id="UP000000305"/>
    </source>
</evidence>
<keyword evidence="2 3" id="KW-0040">ANK repeat</keyword>
<dbReference type="OrthoDB" id="10254927at2759"/>
<evidence type="ECO:0000256" key="1">
    <source>
        <dbReference type="ARBA" id="ARBA00022737"/>
    </source>
</evidence>
<dbReference type="Gene3D" id="1.25.40.20">
    <property type="entry name" value="Ankyrin repeat-containing domain"/>
    <property type="match status" value="2"/>
</dbReference>
<name>E9H029_DAPPU</name>
<feature type="non-terminal residue" evidence="4">
    <location>
        <position position="128"/>
    </location>
</feature>
<dbReference type="EMBL" id="GL732579">
    <property type="protein sequence ID" value="EFX74957.1"/>
    <property type="molecule type" value="Genomic_DNA"/>
</dbReference>
<sequence>EVNERDYQGNTALHYTVLNASEKTVVILSMSGADVTIQNSDGQTVIHLLAFSHDNNLAKHLLAKIPHINLVDDSGHSALALAISHGNEVAVDILLLQEADIKQTDNSGNLMLNIACAGPSIHIARHML</sequence>
<dbReference type="PANTHER" id="PTHR24198">
    <property type="entry name" value="ANKYRIN REPEAT AND PROTEIN KINASE DOMAIN-CONTAINING PROTEIN"/>
    <property type="match status" value="1"/>
</dbReference>
<dbReference type="SUPFAM" id="SSF48403">
    <property type="entry name" value="Ankyrin repeat"/>
    <property type="match status" value="1"/>
</dbReference>
<proteinExistence type="predicted"/>
<keyword evidence="5" id="KW-1185">Reference proteome</keyword>
<feature type="non-terminal residue" evidence="4">
    <location>
        <position position="1"/>
    </location>
</feature>
<organism evidence="4 5">
    <name type="scientific">Daphnia pulex</name>
    <name type="common">Water flea</name>
    <dbReference type="NCBI Taxonomy" id="6669"/>
    <lineage>
        <taxon>Eukaryota</taxon>
        <taxon>Metazoa</taxon>
        <taxon>Ecdysozoa</taxon>
        <taxon>Arthropoda</taxon>
        <taxon>Crustacea</taxon>
        <taxon>Branchiopoda</taxon>
        <taxon>Diplostraca</taxon>
        <taxon>Cladocera</taxon>
        <taxon>Anomopoda</taxon>
        <taxon>Daphniidae</taxon>
        <taxon>Daphnia</taxon>
    </lineage>
</organism>
<protein>
    <submittedName>
        <fullName evidence="4">Uncharacterized protein</fullName>
    </submittedName>
</protein>
<dbReference type="PANTHER" id="PTHR24198:SF165">
    <property type="entry name" value="ANKYRIN REPEAT-CONTAINING PROTEIN-RELATED"/>
    <property type="match status" value="1"/>
</dbReference>
<evidence type="ECO:0000256" key="3">
    <source>
        <dbReference type="PROSITE-ProRule" id="PRU00023"/>
    </source>
</evidence>
<keyword evidence="1" id="KW-0677">Repeat</keyword>
<dbReference type="PROSITE" id="PS50088">
    <property type="entry name" value="ANK_REPEAT"/>
    <property type="match status" value="2"/>
</dbReference>
<dbReference type="HOGENOM" id="CLU_1965019_0_0_1"/>
<dbReference type="AlphaFoldDB" id="E9H029"/>
<dbReference type="Proteomes" id="UP000000305">
    <property type="component" value="Unassembled WGS sequence"/>
</dbReference>
<dbReference type="SMART" id="SM00248">
    <property type="entry name" value="ANK"/>
    <property type="match status" value="3"/>
</dbReference>
<feature type="repeat" description="ANK" evidence="3">
    <location>
        <begin position="8"/>
        <end position="40"/>
    </location>
</feature>
<dbReference type="STRING" id="6669.E9H029"/>
<dbReference type="Pfam" id="PF12796">
    <property type="entry name" value="Ank_2"/>
    <property type="match status" value="1"/>
</dbReference>
<gene>
    <name evidence="4" type="ORF">DAPPUDRAFT_15719</name>
</gene>
<dbReference type="PROSITE" id="PS50297">
    <property type="entry name" value="ANK_REP_REGION"/>
    <property type="match status" value="1"/>
</dbReference>
<dbReference type="InParanoid" id="E9H029"/>
<accession>E9H029</accession>